<gene>
    <name evidence="2 3" type="primary">LOC129342515</name>
</gene>
<protein>
    <submittedName>
        <fullName evidence="2 3">Uncharacterized protein LOC129342515 isoform X1</fullName>
    </submittedName>
</protein>
<evidence type="ECO:0000313" key="1">
    <source>
        <dbReference type="Proteomes" id="UP001190640"/>
    </source>
</evidence>
<dbReference type="AlphaFoldDB" id="A0AA97KFL8"/>
<evidence type="ECO:0000313" key="3">
    <source>
        <dbReference type="RefSeq" id="XP_054854306.1"/>
    </source>
</evidence>
<keyword evidence="1" id="KW-1185">Reference proteome</keyword>
<reference evidence="2 3" key="1">
    <citation type="submission" date="2025-04" db="UniProtKB">
        <authorList>
            <consortium name="RefSeq"/>
        </authorList>
    </citation>
    <scope>IDENTIFICATION</scope>
    <source>
        <tissue evidence="2 3">Blood</tissue>
    </source>
</reference>
<proteinExistence type="predicted"/>
<accession>A0AA97KFL8</accession>
<organism evidence="1 3">
    <name type="scientific">Eublepharis macularius</name>
    <name type="common">Leopard gecko</name>
    <name type="synonym">Cyrtodactylus macularius</name>
    <dbReference type="NCBI Taxonomy" id="481883"/>
    <lineage>
        <taxon>Eukaryota</taxon>
        <taxon>Metazoa</taxon>
        <taxon>Chordata</taxon>
        <taxon>Craniata</taxon>
        <taxon>Vertebrata</taxon>
        <taxon>Euteleostomi</taxon>
        <taxon>Lepidosauria</taxon>
        <taxon>Squamata</taxon>
        <taxon>Bifurcata</taxon>
        <taxon>Gekkota</taxon>
        <taxon>Eublepharidae</taxon>
        <taxon>Eublepharinae</taxon>
        <taxon>Eublepharis</taxon>
    </lineage>
</organism>
<dbReference type="RefSeq" id="XP_054854305.1">
    <property type="nucleotide sequence ID" value="XM_054998330.1"/>
</dbReference>
<name>A0AA97KFL8_EUBMA</name>
<dbReference type="KEGG" id="emc:129342515"/>
<dbReference type="Proteomes" id="UP001190640">
    <property type="component" value="Chromosome 14"/>
</dbReference>
<sequence length="216" mass="24762">METFSLFHKGQKLQLLKFTWREPSKGENEKSKTDEIVKEAFHAASPAVIQKAHQELEEEMFDGIVSFPVEEEAKGVVHSVLGECSDEIIKPQQQQVAKFAAKQLIDIFLLERLIGKMSLPGPRFSEKEHSSMVLDSLMFDILLRQFFSIQQQQQATFENIPLRDFHLKAFTEVALDVILTELNKLVVEDMEDLREYERGAQVEGTRTEALTYVSES</sequence>
<evidence type="ECO:0000313" key="2">
    <source>
        <dbReference type="RefSeq" id="XP_054854305.1"/>
    </source>
</evidence>
<dbReference type="RefSeq" id="XP_054854306.1">
    <property type="nucleotide sequence ID" value="XM_054998331.1"/>
</dbReference>
<dbReference type="GeneID" id="129342515"/>